<evidence type="ECO:0000256" key="1">
    <source>
        <dbReference type="SAM" id="MobiDB-lite"/>
    </source>
</evidence>
<dbReference type="RefSeq" id="WP_211291176.1">
    <property type="nucleotide sequence ID" value="NZ_PTJD01000012.1"/>
</dbReference>
<dbReference type="Pfam" id="PF03703">
    <property type="entry name" value="bPH_2"/>
    <property type="match status" value="1"/>
</dbReference>
<name>A0A2S6IFB6_9ACTN</name>
<keyword evidence="5" id="KW-1185">Reference proteome</keyword>
<feature type="region of interest" description="Disordered" evidence="1">
    <location>
        <begin position="1"/>
        <end position="25"/>
    </location>
</feature>
<accession>A0A2S6IFB6</accession>
<sequence length="240" mass="26689">MPAHRAPEPGFGGQEGVPRHEPVNGDERATGAIDIGAANIGAVEVGAIETGGAGTVLPVDVVGPLSRYLLPSERVVVAVRRHPAQLAEPVASVVAGFALVLWLDVVAPVIPYLRDVLWLAWFALLLRTLWRFLEWRADWFIATDRRLLLRYGVLNRRVAMMPVIKVTDMSYNQSLLGRLLHYGEFVMESAGQDQALRVVKWLPVPDRLYLSICAEIFGAERVPPVLPVPGRRRRARRVQR</sequence>
<gene>
    <name evidence="4" type="ORF">CLV92_11291</name>
</gene>
<dbReference type="Proteomes" id="UP000239485">
    <property type="component" value="Unassembled WGS sequence"/>
</dbReference>
<comment type="caution">
    <text evidence="4">The sequence shown here is derived from an EMBL/GenBank/DDBJ whole genome shotgun (WGS) entry which is preliminary data.</text>
</comment>
<feature type="transmembrane region" description="Helical" evidence="2">
    <location>
        <begin position="90"/>
        <end position="110"/>
    </location>
</feature>
<dbReference type="PANTHER" id="PTHR37938">
    <property type="entry name" value="BLL0215 PROTEIN"/>
    <property type="match status" value="1"/>
</dbReference>
<dbReference type="AlphaFoldDB" id="A0A2S6IFB6"/>
<protein>
    <submittedName>
        <fullName evidence="4">PH (Pleckstrin Homology) domain-containing protein</fullName>
    </submittedName>
</protein>
<dbReference type="InterPro" id="IPR005182">
    <property type="entry name" value="YdbS-like_PH"/>
</dbReference>
<feature type="transmembrane region" description="Helical" evidence="2">
    <location>
        <begin position="116"/>
        <end position="133"/>
    </location>
</feature>
<keyword evidence="2" id="KW-1133">Transmembrane helix</keyword>
<dbReference type="EMBL" id="PTJD01000012">
    <property type="protein sequence ID" value="PPK92915.1"/>
    <property type="molecule type" value="Genomic_DNA"/>
</dbReference>
<evidence type="ECO:0000313" key="5">
    <source>
        <dbReference type="Proteomes" id="UP000239485"/>
    </source>
</evidence>
<dbReference type="PANTHER" id="PTHR37938:SF1">
    <property type="entry name" value="BLL0215 PROTEIN"/>
    <property type="match status" value="1"/>
</dbReference>
<proteinExistence type="predicted"/>
<keyword evidence="2" id="KW-0472">Membrane</keyword>
<reference evidence="4 5" key="1">
    <citation type="submission" date="2018-02" db="EMBL/GenBank/DDBJ databases">
        <title>Genomic Encyclopedia of Archaeal and Bacterial Type Strains, Phase II (KMG-II): from individual species to whole genera.</title>
        <authorList>
            <person name="Goeker M."/>
        </authorList>
    </citation>
    <scope>NUCLEOTIDE SEQUENCE [LARGE SCALE GENOMIC DNA]</scope>
    <source>
        <strain evidence="4 5">DSM 22857</strain>
    </source>
</reference>
<organism evidence="4 5">
    <name type="scientific">Kineococcus xinjiangensis</name>
    <dbReference type="NCBI Taxonomy" id="512762"/>
    <lineage>
        <taxon>Bacteria</taxon>
        <taxon>Bacillati</taxon>
        <taxon>Actinomycetota</taxon>
        <taxon>Actinomycetes</taxon>
        <taxon>Kineosporiales</taxon>
        <taxon>Kineosporiaceae</taxon>
        <taxon>Kineococcus</taxon>
    </lineage>
</organism>
<feature type="domain" description="YdbS-like PH" evidence="3">
    <location>
        <begin position="135"/>
        <end position="197"/>
    </location>
</feature>
<evidence type="ECO:0000256" key="2">
    <source>
        <dbReference type="SAM" id="Phobius"/>
    </source>
</evidence>
<evidence type="ECO:0000313" key="4">
    <source>
        <dbReference type="EMBL" id="PPK92915.1"/>
    </source>
</evidence>
<keyword evidence="2" id="KW-0812">Transmembrane</keyword>
<evidence type="ECO:0000259" key="3">
    <source>
        <dbReference type="Pfam" id="PF03703"/>
    </source>
</evidence>